<dbReference type="PANTHER" id="PTHR12242">
    <property type="entry name" value="OS02G0130600 PROTEIN-RELATED"/>
    <property type="match status" value="1"/>
</dbReference>
<organism evidence="6 7">
    <name type="scientific">Exophiala sideris</name>
    <dbReference type="NCBI Taxonomy" id="1016849"/>
    <lineage>
        <taxon>Eukaryota</taxon>
        <taxon>Fungi</taxon>
        <taxon>Dikarya</taxon>
        <taxon>Ascomycota</taxon>
        <taxon>Pezizomycotina</taxon>
        <taxon>Eurotiomycetes</taxon>
        <taxon>Chaetothyriomycetidae</taxon>
        <taxon>Chaetothyriales</taxon>
        <taxon>Herpotrichiellaceae</taxon>
        <taxon>Exophiala</taxon>
    </lineage>
</organism>
<dbReference type="STRING" id="1016849.A0A0D1YPK6"/>
<dbReference type="HOGENOM" id="CLU_062880_0_0_1"/>
<proteinExistence type="predicted"/>
<feature type="transmembrane region" description="Helical" evidence="5">
    <location>
        <begin position="101"/>
        <end position="121"/>
    </location>
</feature>
<protein>
    <recommendedName>
        <fullName evidence="8">FAR-17a/AIG1-like protein</fullName>
    </recommendedName>
</protein>
<evidence type="ECO:0000256" key="5">
    <source>
        <dbReference type="SAM" id="Phobius"/>
    </source>
</evidence>
<dbReference type="AlphaFoldDB" id="A0A0D1YPK6"/>
<feature type="transmembrane region" description="Helical" evidence="5">
    <location>
        <begin position="242"/>
        <end position="266"/>
    </location>
</feature>
<evidence type="ECO:0000313" key="6">
    <source>
        <dbReference type="EMBL" id="KIV83189.1"/>
    </source>
</evidence>
<feature type="transmembrane region" description="Helical" evidence="5">
    <location>
        <begin position="141"/>
        <end position="160"/>
    </location>
</feature>
<comment type="subcellular location">
    <subcellularLocation>
        <location evidence="1">Endomembrane system</location>
        <topology evidence="1">Multi-pass membrane protein</topology>
    </subcellularLocation>
</comment>
<gene>
    <name evidence="6" type="ORF">PV11_05239</name>
</gene>
<sequence length="301" mass="34564">MSSSRNPVGDQHGYRYTSLNNAHHNPTPNMPKSKAFSLHSLIPLDIRPFTTSWILPPLFLALLRLLFFTYCLATQLTNWIYDGVHSNSYLIGQEFSYFTILTYWGLLFWSLVAGVHTLVYATKGHSWLENWPRVLQALHSFFYTTIVTLPFLVTIVYWAVLYKGPWFPVVFNAWSNISKHALNSLFALFEVTLPATNPPPLLHLVGLIILLLLYLSLAYLTRYTEGFYVYDFLDPSKGKGRVAAYCFGIFAAIVIIFFLVTGLIWLRRKFTGDGKLSKNDMRSHLPVVEEYEMSRDVEVSK</sequence>
<feature type="transmembrane region" description="Helical" evidence="5">
    <location>
        <begin position="201"/>
        <end position="222"/>
    </location>
</feature>
<feature type="transmembrane region" description="Helical" evidence="5">
    <location>
        <begin position="58"/>
        <end position="81"/>
    </location>
</feature>
<dbReference type="OrthoDB" id="419711at2759"/>
<keyword evidence="2 5" id="KW-0812">Transmembrane</keyword>
<dbReference type="Proteomes" id="UP000053599">
    <property type="component" value="Unassembled WGS sequence"/>
</dbReference>
<evidence type="ECO:0000256" key="2">
    <source>
        <dbReference type="ARBA" id="ARBA00022692"/>
    </source>
</evidence>
<accession>A0A0D1YPK6</accession>
<reference evidence="6 7" key="1">
    <citation type="submission" date="2015-01" db="EMBL/GenBank/DDBJ databases">
        <title>The Genome Sequence of Exophiala sideris CBS121828.</title>
        <authorList>
            <consortium name="The Broad Institute Genomics Platform"/>
            <person name="Cuomo C."/>
            <person name="de Hoog S."/>
            <person name="Gorbushina A."/>
            <person name="Stielow B."/>
            <person name="Teixiera M."/>
            <person name="Abouelleil A."/>
            <person name="Chapman S.B."/>
            <person name="Priest M."/>
            <person name="Young S.K."/>
            <person name="Wortman J."/>
            <person name="Nusbaum C."/>
            <person name="Birren B."/>
        </authorList>
    </citation>
    <scope>NUCLEOTIDE SEQUENCE [LARGE SCALE GENOMIC DNA]</scope>
    <source>
        <strain evidence="6 7">CBS 121828</strain>
    </source>
</reference>
<dbReference type="InterPro" id="IPR006838">
    <property type="entry name" value="ADTRP_AIG1"/>
</dbReference>
<dbReference type="PANTHER" id="PTHR12242:SF1">
    <property type="entry name" value="MYND-TYPE DOMAIN-CONTAINING PROTEIN"/>
    <property type="match status" value="1"/>
</dbReference>
<keyword evidence="3 5" id="KW-1133">Transmembrane helix</keyword>
<evidence type="ECO:0000256" key="3">
    <source>
        <dbReference type="ARBA" id="ARBA00022989"/>
    </source>
</evidence>
<evidence type="ECO:0000256" key="1">
    <source>
        <dbReference type="ARBA" id="ARBA00004127"/>
    </source>
</evidence>
<dbReference type="GO" id="GO:0016020">
    <property type="term" value="C:membrane"/>
    <property type="evidence" value="ECO:0007669"/>
    <property type="project" value="InterPro"/>
</dbReference>
<evidence type="ECO:0000256" key="4">
    <source>
        <dbReference type="ARBA" id="ARBA00023136"/>
    </source>
</evidence>
<evidence type="ECO:0008006" key="8">
    <source>
        <dbReference type="Google" id="ProtNLM"/>
    </source>
</evidence>
<dbReference type="EMBL" id="KN846952">
    <property type="protein sequence ID" value="KIV83189.1"/>
    <property type="molecule type" value="Genomic_DNA"/>
</dbReference>
<dbReference type="Pfam" id="PF04750">
    <property type="entry name" value="Far-17a_AIG1"/>
    <property type="match status" value="1"/>
</dbReference>
<evidence type="ECO:0000313" key="7">
    <source>
        <dbReference type="Proteomes" id="UP000053599"/>
    </source>
</evidence>
<keyword evidence="4 5" id="KW-0472">Membrane</keyword>
<name>A0A0D1YPK6_9EURO</name>
<dbReference type="GO" id="GO:0012505">
    <property type="term" value="C:endomembrane system"/>
    <property type="evidence" value="ECO:0007669"/>
    <property type="project" value="UniProtKB-SubCell"/>
</dbReference>